<name>A0A0R1WQS9_9LACO</name>
<keyword evidence="3" id="KW-1185">Reference proteome</keyword>
<gene>
    <name evidence="2" type="ORF">FC40_GL001316</name>
</gene>
<dbReference type="GO" id="GO:0000156">
    <property type="term" value="F:phosphorelay response regulator activity"/>
    <property type="evidence" value="ECO:0007669"/>
    <property type="project" value="InterPro"/>
</dbReference>
<dbReference type="PROSITE" id="PS50930">
    <property type="entry name" value="HTH_LYTTR"/>
    <property type="match status" value="1"/>
</dbReference>
<dbReference type="SMART" id="SM00850">
    <property type="entry name" value="LytTR"/>
    <property type="match status" value="1"/>
</dbReference>
<organism evidence="2 3">
    <name type="scientific">Ligilactobacillus hayakitensis DSM 18933 = JCM 14209</name>
    <dbReference type="NCBI Taxonomy" id="1423755"/>
    <lineage>
        <taxon>Bacteria</taxon>
        <taxon>Bacillati</taxon>
        <taxon>Bacillota</taxon>
        <taxon>Bacilli</taxon>
        <taxon>Lactobacillales</taxon>
        <taxon>Lactobacillaceae</taxon>
        <taxon>Ligilactobacillus</taxon>
    </lineage>
</organism>
<dbReference type="Gene3D" id="2.40.50.1020">
    <property type="entry name" value="LytTr DNA-binding domain"/>
    <property type="match status" value="1"/>
</dbReference>
<dbReference type="PANTHER" id="PTHR37299:SF4">
    <property type="entry name" value="TRANSCRIPTIONAL REGULATOR"/>
    <property type="match status" value="1"/>
</dbReference>
<dbReference type="RefSeq" id="WP_025022984.1">
    <property type="nucleotide sequence ID" value="NZ_AZGD01000031.1"/>
</dbReference>
<feature type="domain" description="HTH LytTR-type" evidence="1">
    <location>
        <begin position="47"/>
        <end position="150"/>
    </location>
</feature>
<evidence type="ECO:0000259" key="1">
    <source>
        <dbReference type="PROSITE" id="PS50930"/>
    </source>
</evidence>
<dbReference type="eggNOG" id="COG3279">
    <property type="taxonomic scope" value="Bacteria"/>
</dbReference>
<dbReference type="OrthoDB" id="9808614at2"/>
<dbReference type="GO" id="GO:0003677">
    <property type="term" value="F:DNA binding"/>
    <property type="evidence" value="ECO:0007669"/>
    <property type="project" value="InterPro"/>
</dbReference>
<dbReference type="Pfam" id="PF04397">
    <property type="entry name" value="LytTR"/>
    <property type="match status" value="1"/>
</dbReference>
<accession>A0A0R1WQS9</accession>
<proteinExistence type="predicted"/>
<protein>
    <recommendedName>
        <fullName evidence="1">HTH LytTR-type domain-containing protein</fullName>
    </recommendedName>
</protein>
<dbReference type="InterPro" id="IPR007492">
    <property type="entry name" value="LytTR_DNA-bd_dom"/>
</dbReference>
<dbReference type="AlphaFoldDB" id="A0A0R1WQS9"/>
<dbReference type="InterPro" id="IPR046947">
    <property type="entry name" value="LytR-like"/>
</dbReference>
<dbReference type="PANTHER" id="PTHR37299">
    <property type="entry name" value="TRANSCRIPTIONAL REGULATOR-RELATED"/>
    <property type="match status" value="1"/>
</dbReference>
<dbReference type="PATRIC" id="fig|1423755.3.peg.1395"/>
<dbReference type="STRING" id="1423755.FC40_GL001316"/>
<dbReference type="EMBL" id="AZGD01000031">
    <property type="protein sequence ID" value="KRM19797.1"/>
    <property type="molecule type" value="Genomic_DNA"/>
</dbReference>
<dbReference type="Proteomes" id="UP000051054">
    <property type="component" value="Unassembled WGS sequence"/>
</dbReference>
<reference evidence="2 3" key="1">
    <citation type="journal article" date="2015" name="Genome Announc.">
        <title>Expanding the biotechnology potential of lactobacilli through comparative genomics of 213 strains and associated genera.</title>
        <authorList>
            <person name="Sun Z."/>
            <person name="Harris H.M."/>
            <person name="McCann A."/>
            <person name="Guo C."/>
            <person name="Argimon S."/>
            <person name="Zhang W."/>
            <person name="Yang X."/>
            <person name="Jeffery I.B."/>
            <person name="Cooney J.C."/>
            <person name="Kagawa T.F."/>
            <person name="Liu W."/>
            <person name="Song Y."/>
            <person name="Salvetti E."/>
            <person name="Wrobel A."/>
            <person name="Rasinkangas P."/>
            <person name="Parkhill J."/>
            <person name="Rea M.C."/>
            <person name="O'Sullivan O."/>
            <person name="Ritari J."/>
            <person name="Douillard F.P."/>
            <person name="Paul Ross R."/>
            <person name="Yang R."/>
            <person name="Briner A.E."/>
            <person name="Felis G.E."/>
            <person name="de Vos W.M."/>
            <person name="Barrangou R."/>
            <person name="Klaenhammer T.R."/>
            <person name="Caufield P.W."/>
            <person name="Cui Y."/>
            <person name="Zhang H."/>
            <person name="O'Toole P.W."/>
        </authorList>
    </citation>
    <scope>NUCLEOTIDE SEQUENCE [LARGE SCALE GENOMIC DNA]</scope>
    <source>
        <strain evidence="2 3">DSM 18933</strain>
    </source>
</reference>
<sequence length="152" mass="17742">MKIKLEFDDEISEDEVIIKANQDSSQLQNLYSMLQAEVTKQAQQAQIEFRKENRRCVVDVKDVLFFETSENKVFAHTQNDFYQVNAKLYQLEEWLGDDFLRISKSGIVNVPQVMAFSKSVLGNRIEFFDSQKELYASRRYAKKLNDKLNGGK</sequence>
<comment type="caution">
    <text evidence="2">The sequence shown here is derived from an EMBL/GenBank/DDBJ whole genome shotgun (WGS) entry which is preliminary data.</text>
</comment>
<evidence type="ECO:0000313" key="3">
    <source>
        <dbReference type="Proteomes" id="UP000051054"/>
    </source>
</evidence>
<evidence type="ECO:0000313" key="2">
    <source>
        <dbReference type="EMBL" id="KRM19797.1"/>
    </source>
</evidence>